<dbReference type="InterPro" id="IPR015824">
    <property type="entry name" value="Phosphoglycerate_kinase_N"/>
</dbReference>
<evidence type="ECO:0000256" key="3">
    <source>
        <dbReference type="ARBA" id="ARBA00004838"/>
    </source>
</evidence>
<dbReference type="PANTHER" id="PTHR11406">
    <property type="entry name" value="PHOSPHOGLYCERATE KINASE"/>
    <property type="match status" value="1"/>
</dbReference>
<organism evidence="18 19">
    <name type="scientific">Methanohalarchaeum thermophilum</name>
    <dbReference type="NCBI Taxonomy" id="1903181"/>
    <lineage>
        <taxon>Archaea</taxon>
        <taxon>Methanobacteriati</taxon>
        <taxon>Methanobacteriota</taxon>
        <taxon>Methanonatronarchaeia</taxon>
        <taxon>Methanonatronarchaeales</taxon>
        <taxon>Methanonatronarchaeaceae</taxon>
        <taxon>Candidatus Methanohalarchaeum</taxon>
    </lineage>
</organism>
<evidence type="ECO:0000256" key="4">
    <source>
        <dbReference type="ARBA" id="ARBA00008982"/>
    </source>
</evidence>
<dbReference type="InterPro" id="IPR036043">
    <property type="entry name" value="Phosphoglycerate_kinase_sf"/>
</dbReference>
<feature type="binding site" evidence="13">
    <location>
        <position position="120"/>
    </location>
    <ligand>
        <name>substrate</name>
    </ligand>
</feature>
<feature type="binding site" evidence="13">
    <location>
        <position position="160"/>
    </location>
    <ligand>
        <name>substrate</name>
    </ligand>
</feature>
<keyword evidence="7 13" id="KW-0963">Cytoplasm</keyword>
<dbReference type="InterPro" id="IPR001576">
    <property type="entry name" value="Phosphoglycerate_kinase"/>
</dbReference>
<evidence type="ECO:0000256" key="7">
    <source>
        <dbReference type="ARBA" id="ARBA00022490"/>
    </source>
</evidence>
<feature type="binding site" evidence="13 14">
    <location>
        <begin position="63"/>
        <end position="66"/>
    </location>
    <ligand>
        <name>substrate</name>
    </ligand>
</feature>
<feature type="binding site" evidence="13">
    <location>
        <begin position="359"/>
        <end position="362"/>
    </location>
    <ligand>
        <name>ATP</name>
        <dbReference type="ChEBI" id="CHEBI:30616"/>
    </ligand>
</feature>
<dbReference type="EMBL" id="MSDW01000001">
    <property type="protein sequence ID" value="OKY78777.1"/>
    <property type="molecule type" value="Genomic_DNA"/>
</dbReference>
<sequence length="412" mass="46578">MDNKKDFLTLDDVKLKNKSILIRIDVNSPIDPSTKRILDDNRFRSHLKTFRSLNDSKTVILAHQSRPGKKDFTKTEKHAEKLSEILKRDVKYIDDIFGSRAKEEIRKMRNGDILFLENVRFYSEETIERDREKQKDTFLVDELGPLFDFYVNDAFAASHRRHPSIVGFPLVLPGISGKLMEKEIDILKGANKEEGTTYFVLGGAKVDDSLYVTQNLLKNNIADKVFATGILANIFLRANGKEIGEKSLKVIKDLGYKDKLPEAKKIYKKYKEKIELPKDIAILKENDRKDIKIDKIPKKALIQDIGIETIADFSSKFNKADKIIMNGPAGVFEKEKFRTGTDELLRSAAESDAFNIIGGGHICTAAEEAGLKLSFDHVSTGGGALMKFFSGTGLPGLEALKESKKRFWIKEK</sequence>
<dbReference type="Proteomes" id="UP000185744">
    <property type="component" value="Unassembled WGS sequence"/>
</dbReference>
<keyword evidence="10 13" id="KW-0418">Kinase</keyword>
<dbReference type="SUPFAM" id="SSF53748">
    <property type="entry name" value="Phosphoglycerate kinase"/>
    <property type="match status" value="1"/>
</dbReference>
<evidence type="ECO:0000256" key="15">
    <source>
        <dbReference type="PIRSR" id="PIRSR000724-2"/>
    </source>
</evidence>
<evidence type="ECO:0000256" key="6">
    <source>
        <dbReference type="ARBA" id="ARBA00016471"/>
    </source>
</evidence>
<dbReference type="STRING" id="1903181.BTN85_1279"/>
<accession>A0A1Q6DWQ0</accession>
<comment type="subcellular location">
    <subcellularLocation>
        <location evidence="2 13">Cytoplasm</location>
    </subcellularLocation>
</comment>
<reference evidence="18 19" key="1">
    <citation type="submission" date="2016-12" db="EMBL/GenBank/DDBJ databases">
        <title>Discovery of methanogenic haloarchaea.</title>
        <authorList>
            <person name="Sorokin D.Y."/>
            <person name="Makarova K.S."/>
            <person name="Abbas B."/>
            <person name="Ferrer M."/>
            <person name="Golyshin P.N."/>
        </authorList>
    </citation>
    <scope>NUCLEOTIDE SEQUENCE [LARGE SCALE GENOMIC DNA]</scope>
    <source>
        <strain evidence="18">HMET1</strain>
    </source>
</reference>
<evidence type="ECO:0000256" key="8">
    <source>
        <dbReference type="ARBA" id="ARBA00022679"/>
    </source>
</evidence>
<keyword evidence="11 13" id="KW-0067">ATP-binding</keyword>
<evidence type="ECO:0000256" key="11">
    <source>
        <dbReference type="ARBA" id="ARBA00022840"/>
    </source>
</evidence>
<dbReference type="GO" id="GO:0004618">
    <property type="term" value="F:phosphoglycerate kinase activity"/>
    <property type="evidence" value="ECO:0007669"/>
    <property type="project" value="UniProtKB-UniRule"/>
</dbReference>
<dbReference type="GO" id="GO:0043531">
    <property type="term" value="F:ADP binding"/>
    <property type="evidence" value="ECO:0007669"/>
    <property type="project" value="TreeGrafter"/>
</dbReference>
<evidence type="ECO:0000256" key="12">
    <source>
        <dbReference type="ARBA" id="ARBA00023152"/>
    </source>
</evidence>
<dbReference type="GO" id="GO:0005524">
    <property type="term" value="F:ATP binding"/>
    <property type="evidence" value="ECO:0007669"/>
    <property type="project" value="UniProtKB-KW"/>
</dbReference>
<keyword evidence="9 13" id="KW-0547">Nucleotide-binding</keyword>
<evidence type="ECO:0000256" key="14">
    <source>
        <dbReference type="PIRSR" id="PIRSR000724-1"/>
    </source>
</evidence>
<dbReference type="FunFam" id="3.40.50.1260:FF:000012">
    <property type="entry name" value="Phosphoglycerate kinase"/>
    <property type="match status" value="1"/>
</dbReference>
<keyword evidence="8 13" id="KW-0808">Transferase</keyword>
<dbReference type="PRINTS" id="PR00477">
    <property type="entry name" value="PHGLYCKINASE"/>
</dbReference>
<comment type="caution">
    <text evidence="13">Lacks conserved residue(s) required for the propagation of feature annotation.</text>
</comment>
<comment type="pathway">
    <text evidence="3 13">Carbohydrate degradation; glycolysis; pyruvate from D-glyceraldehyde 3-phosphate: step 2/5.</text>
</comment>
<feature type="binding site" evidence="13">
    <location>
        <position position="42"/>
    </location>
    <ligand>
        <name>substrate</name>
    </ligand>
</feature>
<dbReference type="EC" id="2.7.2.3" evidence="5 13"/>
<name>A0A1Q6DWQ0_METT1</name>
<evidence type="ECO:0000313" key="18">
    <source>
        <dbReference type="EMBL" id="OKY78777.1"/>
    </source>
</evidence>
<evidence type="ECO:0000256" key="10">
    <source>
        <dbReference type="ARBA" id="ARBA00022777"/>
    </source>
</evidence>
<dbReference type="PANTHER" id="PTHR11406:SF23">
    <property type="entry name" value="PHOSPHOGLYCERATE KINASE 1, CHLOROPLASTIC-RELATED"/>
    <property type="match status" value="1"/>
</dbReference>
<feature type="binding site" evidence="13 15">
    <location>
        <position position="333"/>
    </location>
    <ligand>
        <name>ATP</name>
        <dbReference type="ChEBI" id="CHEBI:30616"/>
    </ligand>
</feature>
<evidence type="ECO:0000256" key="5">
    <source>
        <dbReference type="ARBA" id="ARBA00013061"/>
    </source>
</evidence>
<evidence type="ECO:0000256" key="1">
    <source>
        <dbReference type="ARBA" id="ARBA00000642"/>
    </source>
</evidence>
<evidence type="ECO:0000256" key="9">
    <source>
        <dbReference type="ARBA" id="ARBA00022741"/>
    </source>
</evidence>
<comment type="caution">
    <text evidence="18">The sequence shown here is derived from an EMBL/GenBank/DDBJ whole genome shotgun (WGS) entry which is preliminary data.</text>
</comment>
<keyword evidence="19" id="KW-1185">Reference proteome</keyword>
<dbReference type="FunCoup" id="A0A1Q6DWQ0">
    <property type="interactions" value="154"/>
</dbReference>
<comment type="catalytic activity">
    <reaction evidence="1 13 16">
        <text>(2R)-3-phosphoglycerate + ATP = (2R)-3-phospho-glyceroyl phosphate + ADP</text>
        <dbReference type="Rhea" id="RHEA:14801"/>
        <dbReference type="ChEBI" id="CHEBI:30616"/>
        <dbReference type="ChEBI" id="CHEBI:57604"/>
        <dbReference type="ChEBI" id="CHEBI:58272"/>
        <dbReference type="ChEBI" id="CHEBI:456216"/>
        <dbReference type="EC" id="2.7.2.3"/>
    </reaction>
</comment>
<keyword evidence="12 13" id="KW-0324">Glycolysis</keyword>
<dbReference type="Gene3D" id="3.40.50.1260">
    <property type="entry name" value="Phosphoglycerate kinase, N-terminal domain"/>
    <property type="match status" value="2"/>
</dbReference>
<dbReference type="FunFam" id="3.40.50.1260:FF:000006">
    <property type="entry name" value="Phosphoglycerate kinase"/>
    <property type="match status" value="1"/>
</dbReference>
<dbReference type="GO" id="GO:0006096">
    <property type="term" value="P:glycolytic process"/>
    <property type="evidence" value="ECO:0007669"/>
    <property type="project" value="UniProtKB-UniRule"/>
</dbReference>
<dbReference type="UniPathway" id="UPA00109">
    <property type="reaction ID" value="UER00185"/>
</dbReference>
<dbReference type="GO" id="GO:0005829">
    <property type="term" value="C:cytosol"/>
    <property type="evidence" value="ECO:0007669"/>
    <property type="project" value="TreeGrafter"/>
</dbReference>
<protein>
    <recommendedName>
        <fullName evidence="6 13">Phosphoglycerate kinase</fullName>
        <ecNumber evidence="5 13">2.7.2.3</ecNumber>
    </recommendedName>
</protein>
<comment type="subunit">
    <text evidence="13">Monomer.</text>
</comment>
<dbReference type="EMBL" id="MSDW01000002">
    <property type="protein sequence ID" value="OKY77105.1"/>
    <property type="molecule type" value="Genomic_DNA"/>
</dbReference>
<comment type="similarity">
    <text evidence="4 13 16">Belongs to the phosphoglycerate kinase family.</text>
</comment>
<evidence type="ECO:0000313" key="17">
    <source>
        <dbReference type="EMBL" id="OKY77105.1"/>
    </source>
</evidence>
<dbReference type="PIRSF" id="PIRSF000724">
    <property type="entry name" value="Pgk"/>
    <property type="match status" value="1"/>
</dbReference>
<feature type="binding site" evidence="14">
    <location>
        <position position="42"/>
    </location>
    <ligand>
        <name>(2R)-3-phosphoglycerate</name>
        <dbReference type="ChEBI" id="CHEBI:58272"/>
    </ligand>
</feature>
<dbReference type="GO" id="GO:0006094">
    <property type="term" value="P:gluconeogenesis"/>
    <property type="evidence" value="ECO:0007669"/>
    <property type="project" value="TreeGrafter"/>
</dbReference>
<evidence type="ECO:0000313" key="19">
    <source>
        <dbReference type="Proteomes" id="UP000185744"/>
    </source>
</evidence>
<evidence type="ECO:0000256" key="13">
    <source>
        <dbReference type="HAMAP-Rule" id="MF_00145"/>
    </source>
</evidence>
<dbReference type="Pfam" id="PF00162">
    <property type="entry name" value="PGK"/>
    <property type="match status" value="1"/>
</dbReference>
<gene>
    <name evidence="13" type="primary">pgk</name>
    <name evidence="18" type="ORF">BTN85_1279</name>
    <name evidence="17" type="ORF">BTN85_1750</name>
</gene>
<evidence type="ECO:0000256" key="16">
    <source>
        <dbReference type="RuleBase" id="RU000532"/>
    </source>
</evidence>
<dbReference type="AlphaFoldDB" id="A0A1Q6DWQ0"/>
<feature type="binding site" evidence="14">
    <location>
        <position position="120"/>
    </location>
    <ligand>
        <name>(2R)-3-phosphoglycerate</name>
        <dbReference type="ChEBI" id="CHEBI:58272"/>
    </ligand>
</feature>
<feature type="binding site" evidence="13 14">
    <location>
        <begin position="25"/>
        <end position="27"/>
    </location>
    <ligand>
        <name>substrate</name>
    </ligand>
</feature>
<evidence type="ECO:0000256" key="2">
    <source>
        <dbReference type="ARBA" id="ARBA00004496"/>
    </source>
</evidence>
<proteinExistence type="inferred from homology"/>
<feature type="binding site" evidence="14">
    <location>
        <position position="160"/>
    </location>
    <ligand>
        <name>(2R)-3-phosphoglycerate</name>
        <dbReference type="ChEBI" id="CHEBI:58272"/>
    </ligand>
</feature>
<dbReference type="HAMAP" id="MF_00145">
    <property type="entry name" value="Phosphoglyc_kinase"/>
    <property type="match status" value="1"/>
</dbReference>